<evidence type="ECO:0000256" key="1">
    <source>
        <dbReference type="HAMAP-Rule" id="MF_00697"/>
    </source>
</evidence>
<organism evidence="3 4">
    <name type="scientific">Paraburkholderia silvatlantica</name>
    <dbReference type="NCBI Taxonomy" id="321895"/>
    <lineage>
        <taxon>Bacteria</taxon>
        <taxon>Pseudomonadati</taxon>
        <taxon>Pseudomonadota</taxon>
        <taxon>Betaproteobacteria</taxon>
        <taxon>Burkholderiales</taxon>
        <taxon>Burkholderiaceae</taxon>
        <taxon>Paraburkholderia</taxon>
    </lineage>
</organism>
<dbReference type="PANTHER" id="PTHR42194:SF1">
    <property type="entry name" value="UPF0276 PROTEIN HI_1600"/>
    <property type="match status" value="1"/>
</dbReference>
<gene>
    <name evidence="3" type="ORF">C7410_15527</name>
</gene>
<accession>A0A2U0ZGD5</accession>
<dbReference type="InterPro" id="IPR007801">
    <property type="entry name" value="MbnB/TglH/ChrH"/>
</dbReference>
<dbReference type="OrthoDB" id="9763101at2"/>
<dbReference type="RefSeq" id="WP_110388838.1">
    <property type="nucleotide sequence ID" value="NZ_JACHVZ010000002.1"/>
</dbReference>
<dbReference type="AlphaFoldDB" id="A0A2U0ZGD5"/>
<dbReference type="PANTHER" id="PTHR42194">
    <property type="entry name" value="UPF0276 PROTEIN HI_1600"/>
    <property type="match status" value="1"/>
</dbReference>
<dbReference type="HAMAP" id="MF_00697">
    <property type="entry name" value="UPF0276"/>
    <property type="match status" value="1"/>
</dbReference>
<dbReference type="SUPFAM" id="SSF51658">
    <property type="entry name" value="Xylose isomerase-like"/>
    <property type="match status" value="1"/>
</dbReference>
<dbReference type="InterPro" id="IPR036237">
    <property type="entry name" value="Xyl_isomerase-like_sf"/>
</dbReference>
<protein>
    <recommendedName>
        <fullName evidence="1">UPF0276 protein C7410_15527</fullName>
    </recommendedName>
</protein>
<comment type="caution">
    <text evidence="3">The sequence shown here is derived from an EMBL/GenBank/DDBJ whole genome shotgun (WGS) entry which is preliminary data.</text>
</comment>
<evidence type="ECO:0000313" key="3">
    <source>
        <dbReference type="EMBL" id="PYE12559.1"/>
    </source>
</evidence>
<dbReference type="Proteomes" id="UP000247772">
    <property type="component" value="Unassembled WGS sequence"/>
</dbReference>
<evidence type="ECO:0000256" key="2">
    <source>
        <dbReference type="SAM" id="MobiDB-lite"/>
    </source>
</evidence>
<feature type="region of interest" description="Disordered" evidence="2">
    <location>
        <begin position="1"/>
        <end position="21"/>
    </location>
</feature>
<reference evidence="3 4" key="1">
    <citation type="submission" date="2018-06" db="EMBL/GenBank/DDBJ databases">
        <title>Genomic Encyclopedia of Type Strains, Phase IV (KMG-V): Genome sequencing to study the core and pangenomes of soil and plant-associated prokaryotes.</title>
        <authorList>
            <person name="Whitman W."/>
        </authorList>
    </citation>
    <scope>NUCLEOTIDE SEQUENCE [LARGE SCALE GENOMIC DNA]</scope>
    <source>
        <strain evidence="3 4">SRCL-318</strain>
    </source>
</reference>
<dbReference type="Pfam" id="PF05114">
    <property type="entry name" value="MbnB_TglH_ChrH"/>
    <property type="match status" value="1"/>
</dbReference>
<comment type="similarity">
    <text evidence="1">Belongs to the UPF0276 family.</text>
</comment>
<name>A0A2U0ZGD5_9BURK</name>
<dbReference type="NCBIfam" id="NF003818">
    <property type="entry name" value="PRK05409.1"/>
    <property type="match status" value="1"/>
</dbReference>
<dbReference type="Gene3D" id="3.20.20.150">
    <property type="entry name" value="Divalent-metal-dependent TIM barrel enzymes"/>
    <property type="match status" value="1"/>
</dbReference>
<sequence>MNASTRSAAAHLSGRPGHATPGTAWLAGTSFKHEHLTAILDDGLQDSFFEVHAENYMGAGGAPHRALKAIRERYPVSLHGVCMSIGGPGELDTLHLARFRELVMRYEPALVSEHLAWSSHGGTFFNDLLPLPYTKATLDKVCQHIDQVQEAIGRTMLLENPSTYVAFASSTMSETQFIRAVAQRTGCGLLLDVNNVFVSATNHGYSASTYLADFPLEHVGEIHLAGHSDQQDDELAPLLIDSHDREVAAPVWALYRDVIARTGPLPTLIEWDSQLPSWPELRAQAHAARQIMAGCASQFEPGSDVPPPARACHGA</sequence>
<proteinExistence type="inferred from homology"/>
<dbReference type="EMBL" id="QJSQ01000055">
    <property type="protein sequence ID" value="PYE12559.1"/>
    <property type="molecule type" value="Genomic_DNA"/>
</dbReference>
<evidence type="ECO:0000313" key="4">
    <source>
        <dbReference type="Proteomes" id="UP000247772"/>
    </source>
</evidence>